<dbReference type="NCBIfam" id="TIGR00254">
    <property type="entry name" value="GGDEF"/>
    <property type="match status" value="1"/>
</dbReference>
<name>A0A7X2TAA3_9FIRM</name>
<dbReference type="PANTHER" id="PTHR45138">
    <property type="entry name" value="REGULATORY COMPONENTS OF SENSORY TRANSDUCTION SYSTEM"/>
    <property type="match status" value="1"/>
</dbReference>
<dbReference type="SUPFAM" id="SSF55073">
    <property type="entry name" value="Nucleotide cyclase"/>
    <property type="match status" value="1"/>
</dbReference>
<feature type="domain" description="GGDEF" evidence="1">
    <location>
        <begin position="10"/>
        <end position="137"/>
    </location>
</feature>
<dbReference type="Proteomes" id="UP000461754">
    <property type="component" value="Unassembled WGS sequence"/>
</dbReference>
<dbReference type="Pfam" id="PF00990">
    <property type="entry name" value="GGDEF"/>
    <property type="match status" value="1"/>
</dbReference>
<proteinExistence type="predicted"/>
<protein>
    <submittedName>
        <fullName evidence="2">Diguanylate cyclase</fullName>
    </submittedName>
</protein>
<dbReference type="SMART" id="SM00267">
    <property type="entry name" value="GGDEF"/>
    <property type="match status" value="1"/>
</dbReference>
<dbReference type="GO" id="GO:1902201">
    <property type="term" value="P:negative regulation of bacterial-type flagellum-dependent cell motility"/>
    <property type="evidence" value="ECO:0007669"/>
    <property type="project" value="TreeGrafter"/>
</dbReference>
<dbReference type="InterPro" id="IPR043128">
    <property type="entry name" value="Rev_trsase/Diguanyl_cyclase"/>
</dbReference>
<evidence type="ECO:0000313" key="2">
    <source>
        <dbReference type="EMBL" id="MSS19613.1"/>
    </source>
</evidence>
<accession>A0A7X2TAA3</accession>
<dbReference type="InterPro" id="IPR029787">
    <property type="entry name" value="Nucleotide_cyclase"/>
</dbReference>
<dbReference type="Gene3D" id="3.30.70.270">
    <property type="match status" value="1"/>
</dbReference>
<reference evidence="2 3" key="1">
    <citation type="submission" date="2019-08" db="EMBL/GenBank/DDBJ databases">
        <title>In-depth cultivation of the pig gut microbiome towards novel bacterial diversity and tailored functional studies.</title>
        <authorList>
            <person name="Wylensek D."/>
            <person name="Hitch T.C.A."/>
            <person name="Clavel T."/>
        </authorList>
    </citation>
    <scope>NUCLEOTIDE SEQUENCE [LARGE SCALE GENOMIC DNA]</scope>
    <source>
        <strain evidence="2 3">RF-744-FAT-4</strain>
    </source>
</reference>
<comment type="caution">
    <text evidence="2">The sequence shown here is derived from an EMBL/GenBank/DDBJ whole genome shotgun (WGS) entry which is preliminary data.</text>
</comment>
<evidence type="ECO:0000259" key="1">
    <source>
        <dbReference type="PROSITE" id="PS50887"/>
    </source>
</evidence>
<dbReference type="GO" id="GO:0005886">
    <property type="term" value="C:plasma membrane"/>
    <property type="evidence" value="ECO:0007669"/>
    <property type="project" value="TreeGrafter"/>
</dbReference>
<dbReference type="EMBL" id="VUMO01000004">
    <property type="protein sequence ID" value="MSS19613.1"/>
    <property type="molecule type" value="Genomic_DNA"/>
</dbReference>
<gene>
    <name evidence="2" type="ORF">FYJ52_04235</name>
</gene>
<keyword evidence="3" id="KW-1185">Reference proteome</keyword>
<dbReference type="AlphaFoldDB" id="A0A7X2TAA3"/>
<dbReference type="PANTHER" id="PTHR45138:SF9">
    <property type="entry name" value="DIGUANYLATE CYCLASE DGCM-RELATED"/>
    <property type="match status" value="1"/>
</dbReference>
<dbReference type="InterPro" id="IPR000160">
    <property type="entry name" value="GGDEF_dom"/>
</dbReference>
<dbReference type="InterPro" id="IPR050469">
    <property type="entry name" value="Diguanylate_Cyclase"/>
</dbReference>
<evidence type="ECO:0000313" key="3">
    <source>
        <dbReference type="Proteomes" id="UP000461754"/>
    </source>
</evidence>
<dbReference type="GO" id="GO:0052621">
    <property type="term" value="F:diguanylate cyclase activity"/>
    <property type="evidence" value="ECO:0007669"/>
    <property type="project" value="TreeGrafter"/>
</dbReference>
<dbReference type="PROSITE" id="PS50887">
    <property type="entry name" value="GGDEF"/>
    <property type="match status" value="1"/>
</dbReference>
<organism evidence="2 3">
    <name type="scientific">Pseudoramibacter porci</name>
    <dbReference type="NCBI Taxonomy" id="2606631"/>
    <lineage>
        <taxon>Bacteria</taxon>
        <taxon>Bacillati</taxon>
        <taxon>Bacillota</taxon>
        <taxon>Clostridia</taxon>
        <taxon>Eubacteriales</taxon>
        <taxon>Eubacteriaceae</taxon>
        <taxon>Pseudoramibacter</taxon>
    </lineage>
</organism>
<dbReference type="GO" id="GO:0043709">
    <property type="term" value="P:cell adhesion involved in single-species biofilm formation"/>
    <property type="evidence" value="ECO:0007669"/>
    <property type="project" value="TreeGrafter"/>
</dbReference>
<sequence length="146" mass="16307">MRRISSTGRKNVICILADVNGLHEKNNQEGHAAGDVMLQAVAVAMAEAFGRENTFRFGGDEFVSIVFDTPRSDIEKRVEAVKKKLEDMGYFVSYGMAEKLTGGINSDRMLMEAEKQMREAKACFYSNPENSRCARLSENVNKSETL</sequence>